<gene>
    <name evidence="1" type="ORF">HPB50_003756</name>
</gene>
<dbReference type="Proteomes" id="UP000821845">
    <property type="component" value="Chromosome 4"/>
</dbReference>
<reference evidence="1" key="1">
    <citation type="submission" date="2020-05" db="EMBL/GenBank/DDBJ databases">
        <title>Large-scale comparative analyses of tick genomes elucidate their genetic diversity and vector capacities.</title>
        <authorList>
            <person name="Jia N."/>
            <person name="Wang J."/>
            <person name="Shi W."/>
            <person name="Du L."/>
            <person name="Sun Y."/>
            <person name="Zhan W."/>
            <person name="Jiang J."/>
            <person name="Wang Q."/>
            <person name="Zhang B."/>
            <person name="Ji P."/>
            <person name="Sakyi L.B."/>
            <person name="Cui X."/>
            <person name="Yuan T."/>
            <person name="Jiang B."/>
            <person name="Yang W."/>
            <person name="Lam T.T.-Y."/>
            <person name="Chang Q."/>
            <person name="Ding S."/>
            <person name="Wang X."/>
            <person name="Zhu J."/>
            <person name="Ruan X."/>
            <person name="Zhao L."/>
            <person name="Wei J."/>
            <person name="Que T."/>
            <person name="Du C."/>
            <person name="Cheng J."/>
            <person name="Dai P."/>
            <person name="Han X."/>
            <person name="Huang E."/>
            <person name="Gao Y."/>
            <person name="Liu J."/>
            <person name="Shao H."/>
            <person name="Ye R."/>
            <person name="Li L."/>
            <person name="Wei W."/>
            <person name="Wang X."/>
            <person name="Wang C."/>
            <person name="Yang T."/>
            <person name="Huo Q."/>
            <person name="Li W."/>
            <person name="Guo W."/>
            <person name="Chen H."/>
            <person name="Zhou L."/>
            <person name="Ni X."/>
            <person name="Tian J."/>
            <person name="Zhou Y."/>
            <person name="Sheng Y."/>
            <person name="Liu T."/>
            <person name="Pan Y."/>
            <person name="Xia L."/>
            <person name="Li J."/>
            <person name="Zhao F."/>
            <person name="Cao W."/>
        </authorList>
    </citation>
    <scope>NUCLEOTIDE SEQUENCE</scope>
    <source>
        <strain evidence="1">Hyas-2018</strain>
    </source>
</reference>
<evidence type="ECO:0000313" key="2">
    <source>
        <dbReference type="Proteomes" id="UP000821845"/>
    </source>
</evidence>
<keyword evidence="2" id="KW-1185">Reference proteome</keyword>
<comment type="caution">
    <text evidence="1">The sequence shown here is derived from an EMBL/GenBank/DDBJ whole genome shotgun (WGS) entry which is preliminary data.</text>
</comment>
<evidence type="ECO:0000313" key="1">
    <source>
        <dbReference type="EMBL" id="KAH6932232.1"/>
    </source>
</evidence>
<dbReference type="EMBL" id="CM023484">
    <property type="protein sequence ID" value="KAH6932232.1"/>
    <property type="molecule type" value="Genomic_DNA"/>
</dbReference>
<name>A0ACB7SDT1_HYAAI</name>
<proteinExistence type="predicted"/>
<accession>A0ACB7SDT1</accession>
<organism evidence="1 2">
    <name type="scientific">Hyalomma asiaticum</name>
    <name type="common">Tick</name>
    <dbReference type="NCBI Taxonomy" id="266040"/>
    <lineage>
        <taxon>Eukaryota</taxon>
        <taxon>Metazoa</taxon>
        <taxon>Ecdysozoa</taxon>
        <taxon>Arthropoda</taxon>
        <taxon>Chelicerata</taxon>
        <taxon>Arachnida</taxon>
        <taxon>Acari</taxon>
        <taxon>Parasitiformes</taxon>
        <taxon>Ixodida</taxon>
        <taxon>Ixodoidea</taxon>
        <taxon>Ixodidae</taxon>
        <taxon>Hyalomminae</taxon>
        <taxon>Hyalomma</taxon>
    </lineage>
</organism>
<protein>
    <submittedName>
        <fullName evidence="1">Uncharacterized protein</fullName>
    </submittedName>
</protein>
<sequence>MTSHHRHIDINEGIPFKVLRITRRRCKFGRILKKKQDSENSQVTGAKDESVAAHPKRKRTDTENVCTAWMLVNQVEMYPQYRIADSRNEEELKVALSSLEQSPHWLKNEKLQKYITRWLSVKEKWVKMHRLDLPFDNYNGADLKFELTRTRGQPNLLELVRTLVEERFPVMEAQFLQANASSPSCTPNMLEYTEVFKEKPDTLAQCATASTSSEQCSTSPAKHSAEDVSDLQQPCERSQDYLMSQIKTQTRKIASEVDHMHDSTVLQEVLAILTEAKTIIREDLANSIDIAI</sequence>